<organism evidence="1 2">
    <name type="scientific">Candidatus Nitrotoga arctica</name>
    <dbReference type="NCBI Taxonomy" id="453162"/>
    <lineage>
        <taxon>Bacteria</taxon>
        <taxon>Pseudomonadati</taxon>
        <taxon>Pseudomonadota</taxon>
        <taxon>Betaproteobacteria</taxon>
        <taxon>Nitrosomonadales</taxon>
        <taxon>Gallionellaceae</taxon>
        <taxon>Candidatus Nitrotoga</taxon>
    </lineage>
</organism>
<sequence length="37" mass="4304">MEFETNVCVSRVEQRGKTVIYDSNDRSKSLKNNLIDN</sequence>
<protein>
    <submittedName>
        <fullName evidence="1">Uncharacterized protein</fullName>
    </submittedName>
</protein>
<keyword evidence="2" id="KW-1185">Reference proteome</keyword>
<accession>A0ABM8YZ66</accession>
<dbReference type="Proteomes" id="UP000839052">
    <property type="component" value="Chromosome"/>
</dbReference>
<name>A0ABM8YZ66_9PROT</name>
<dbReference type="EMBL" id="OU912926">
    <property type="protein sequence ID" value="CAG9932787.1"/>
    <property type="molecule type" value="Genomic_DNA"/>
</dbReference>
<gene>
    <name evidence="1" type="ORF">NTG6680_1534</name>
</gene>
<evidence type="ECO:0000313" key="2">
    <source>
        <dbReference type="Proteomes" id="UP000839052"/>
    </source>
</evidence>
<evidence type="ECO:0000313" key="1">
    <source>
        <dbReference type="EMBL" id="CAG9932787.1"/>
    </source>
</evidence>
<proteinExistence type="predicted"/>
<reference evidence="1 2" key="1">
    <citation type="submission" date="2021-10" db="EMBL/GenBank/DDBJ databases">
        <authorList>
            <person name="Koch H."/>
        </authorList>
    </citation>
    <scope>NUCLEOTIDE SEQUENCE [LARGE SCALE GENOMIC DNA]</scope>
    <source>
        <strain evidence="1">6680</strain>
    </source>
</reference>